<accession>A0A6V7Q5S7</accession>
<protein>
    <recommendedName>
        <fullName evidence="2">Reverse transcriptase domain-containing protein</fullName>
    </recommendedName>
</protein>
<reference evidence="1" key="1">
    <citation type="submission" date="2020-07" db="EMBL/GenBank/DDBJ databases">
        <authorList>
            <person name="Lin J."/>
        </authorList>
    </citation>
    <scope>NUCLEOTIDE SEQUENCE</scope>
</reference>
<dbReference type="PANTHER" id="PTHR15503">
    <property type="entry name" value="LDOC1 RELATED"/>
    <property type="match status" value="1"/>
</dbReference>
<dbReference type="EMBL" id="LR862133">
    <property type="protein sequence ID" value="CAD1838423.1"/>
    <property type="molecule type" value="Genomic_DNA"/>
</dbReference>
<dbReference type="InterPro" id="IPR021109">
    <property type="entry name" value="Peptidase_aspartic_dom_sf"/>
</dbReference>
<evidence type="ECO:0000313" key="1">
    <source>
        <dbReference type="EMBL" id="CAD1838423.1"/>
    </source>
</evidence>
<dbReference type="Pfam" id="PF08284">
    <property type="entry name" value="RVP_2"/>
    <property type="match status" value="1"/>
</dbReference>
<sequence>MKKFDLVLGMDWFTRHHASIDCERRMVILAEPGGEVFVYRACKSSFFAATISSARAKRLLNAGCVAYLASVDVSRRAAPSLEEIPVVREFPDVFPAELPGMPPDREIEFFIELVPGTAPISKAPIVWPSPSSRS</sequence>
<dbReference type="AlphaFoldDB" id="A0A6V7Q5S7"/>
<name>A0A6V7Q5S7_ANACO</name>
<organism evidence="1">
    <name type="scientific">Ananas comosus var. bracteatus</name>
    <name type="common">red pineapple</name>
    <dbReference type="NCBI Taxonomy" id="296719"/>
    <lineage>
        <taxon>Eukaryota</taxon>
        <taxon>Viridiplantae</taxon>
        <taxon>Streptophyta</taxon>
        <taxon>Embryophyta</taxon>
        <taxon>Tracheophyta</taxon>
        <taxon>Spermatophyta</taxon>
        <taxon>Magnoliopsida</taxon>
        <taxon>Liliopsida</taxon>
        <taxon>Poales</taxon>
        <taxon>Bromeliaceae</taxon>
        <taxon>Bromelioideae</taxon>
        <taxon>Ananas</taxon>
    </lineage>
</organism>
<dbReference type="InterPro" id="IPR032567">
    <property type="entry name" value="RTL1-rel"/>
</dbReference>
<evidence type="ECO:0008006" key="2">
    <source>
        <dbReference type="Google" id="ProtNLM"/>
    </source>
</evidence>
<dbReference type="Gene3D" id="2.40.70.10">
    <property type="entry name" value="Acid Proteases"/>
    <property type="match status" value="1"/>
</dbReference>
<dbReference type="PANTHER" id="PTHR15503:SF45">
    <property type="entry name" value="RNA-DIRECTED DNA POLYMERASE HOMOLOG"/>
    <property type="match status" value="1"/>
</dbReference>
<gene>
    <name evidence="1" type="ORF">CB5_LOCUS21634</name>
</gene>
<proteinExistence type="predicted"/>